<dbReference type="SUPFAM" id="SSF102114">
    <property type="entry name" value="Radical SAM enzymes"/>
    <property type="match status" value="1"/>
</dbReference>
<dbReference type="AlphaFoldDB" id="A0A0C1ZCQ3"/>
<evidence type="ECO:0000256" key="1">
    <source>
        <dbReference type="ARBA" id="ARBA00001966"/>
    </source>
</evidence>
<dbReference type="Gene3D" id="3.20.20.70">
    <property type="entry name" value="Aldolase class I"/>
    <property type="match status" value="1"/>
</dbReference>
<comment type="caution">
    <text evidence="7">The sequence shown here is derived from an EMBL/GenBank/DDBJ whole genome shotgun (WGS) entry which is preliminary data.</text>
</comment>
<reference evidence="7 8" key="1">
    <citation type="submission" date="2014-12" db="EMBL/GenBank/DDBJ databases">
        <title>Genome assembly of Enhygromyxa salina DSM 15201.</title>
        <authorList>
            <person name="Sharma G."/>
            <person name="Subramanian S."/>
        </authorList>
    </citation>
    <scope>NUCLEOTIDE SEQUENCE [LARGE SCALE GENOMIC DNA]</scope>
    <source>
        <strain evidence="7 8">DSM 15201</strain>
    </source>
</reference>
<dbReference type="PROSITE" id="PS51918">
    <property type="entry name" value="RADICAL_SAM"/>
    <property type="match status" value="1"/>
</dbReference>
<dbReference type="PANTHER" id="PTHR11228">
    <property type="entry name" value="RADICAL SAM DOMAIN PROTEIN"/>
    <property type="match status" value="1"/>
</dbReference>
<evidence type="ECO:0000256" key="2">
    <source>
        <dbReference type="ARBA" id="ARBA00022691"/>
    </source>
</evidence>
<keyword evidence="3" id="KW-0479">Metal-binding</keyword>
<evidence type="ECO:0000313" key="7">
    <source>
        <dbReference type="EMBL" id="KIG15489.1"/>
    </source>
</evidence>
<evidence type="ECO:0000259" key="6">
    <source>
        <dbReference type="PROSITE" id="PS51918"/>
    </source>
</evidence>
<feature type="domain" description="Radical SAM core" evidence="6">
    <location>
        <begin position="1"/>
        <end position="224"/>
    </location>
</feature>
<evidence type="ECO:0000256" key="3">
    <source>
        <dbReference type="ARBA" id="ARBA00022723"/>
    </source>
</evidence>
<dbReference type="InterPro" id="IPR058240">
    <property type="entry name" value="rSAM_sf"/>
</dbReference>
<evidence type="ECO:0000256" key="5">
    <source>
        <dbReference type="ARBA" id="ARBA00023014"/>
    </source>
</evidence>
<dbReference type="GO" id="GO:0003824">
    <property type="term" value="F:catalytic activity"/>
    <property type="evidence" value="ECO:0007669"/>
    <property type="project" value="InterPro"/>
</dbReference>
<dbReference type="Pfam" id="PF04055">
    <property type="entry name" value="Radical_SAM"/>
    <property type="match status" value="1"/>
</dbReference>
<dbReference type="Proteomes" id="UP000031599">
    <property type="component" value="Unassembled WGS sequence"/>
</dbReference>
<dbReference type="PANTHER" id="PTHR11228:SF7">
    <property type="entry name" value="PQQA PEPTIDE CYCLASE"/>
    <property type="match status" value="1"/>
</dbReference>
<dbReference type="GO" id="GO:0051536">
    <property type="term" value="F:iron-sulfur cluster binding"/>
    <property type="evidence" value="ECO:0007669"/>
    <property type="project" value="UniProtKB-KW"/>
</dbReference>
<comment type="cofactor">
    <cofactor evidence="1">
        <name>[4Fe-4S] cluster</name>
        <dbReference type="ChEBI" id="CHEBI:49883"/>
    </cofactor>
</comment>
<proteinExistence type="predicted"/>
<dbReference type="SFLD" id="SFLDS00029">
    <property type="entry name" value="Radical_SAM"/>
    <property type="match status" value="1"/>
</dbReference>
<dbReference type="SFLD" id="SFLDG01067">
    <property type="entry name" value="SPASM/twitch_domain_containing"/>
    <property type="match status" value="1"/>
</dbReference>
<evidence type="ECO:0000313" key="8">
    <source>
        <dbReference type="Proteomes" id="UP000031599"/>
    </source>
</evidence>
<dbReference type="InterPro" id="IPR050377">
    <property type="entry name" value="Radical_SAM_PqqE_MftC-like"/>
</dbReference>
<keyword evidence="4" id="KW-0408">Iron</keyword>
<dbReference type="EMBL" id="JMCC02000052">
    <property type="protein sequence ID" value="KIG15489.1"/>
    <property type="molecule type" value="Genomic_DNA"/>
</dbReference>
<dbReference type="GO" id="GO:0046872">
    <property type="term" value="F:metal ion binding"/>
    <property type="evidence" value="ECO:0007669"/>
    <property type="project" value="UniProtKB-KW"/>
</dbReference>
<organism evidence="7 8">
    <name type="scientific">Enhygromyxa salina</name>
    <dbReference type="NCBI Taxonomy" id="215803"/>
    <lineage>
        <taxon>Bacteria</taxon>
        <taxon>Pseudomonadati</taxon>
        <taxon>Myxococcota</taxon>
        <taxon>Polyangia</taxon>
        <taxon>Nannocystales</taxon>
        <taxon>Nannocystaceae</taxon>
        <taxon>Enhygromyxa</taxon>
    </lineage>
</organism>
<evidence type="ECO:0000256" key="4">
    <source>
        <dbReference type="ARBA" id="ARBA00023004"/>
    </source>
</evidence>
<keyword evidence="2" id="KW-0949">S-adenosyl-L-methionine</keyword>
<dbReference type="CDD" id="cd01335">
    <property type="entry name" value="Radical_SAM"/>
    <property type="match status" value="1"/>
</dbReference>
<accession>A0A0C1ZCQ3</accession>
<dbReference type="InterPro" id="IPR007197">
    <property type="entry name" value="rSAM"/>
</dbReference>
<dbReference type="InterPro" id="IPR013785">
    <property type="entry name" value="Aldolase_TIM"/>
</dbReference>
<sequence length="573" mass="63511">MEPNERFEIQLSHVCNNRCVFCVSGQMTELRMAKPTPLDDVKAKFDEARKRGITKATIMGGEPTIHPTFFPTVEYAIELGFSTIVIFTNGVRLDKQAFVDRIMEIGKDKLQWRISIQGWDRETHDFTTKKPGAFDRIIAGLETLTELGQYISCNMCVVEQNYRSLVKLPDMVSKYPIQQVHLDMVRPRDSGVRTEDYLDGIMPDYADLGRVMRQMFEGLDAKAPGFNINVGNLPFCQLPDWAHRIHHGGNKTYTVSAEGPGKLSVVAWDKYEDKRSDKLKLDSCGSCVFERRCDGFFGLYAKRRGTEQFLPVSREKLRRSDPEQRTFIHQIDAALVAMVRERFAGWHLHSANDSEFDRWARQTWAHEDGGRAQLTFLPRDAPGGGDAEHRDFVARVDTWTGVDESQVIELLGGVVERMAAVLTTGLATGLVTGLATGLDGESPNHGIRVAPTTARLAQRRGLPDHTANIAPAIMAGLRRIAGHRSEHGSIVGWQLHSSEPRGRGAAVRFTGPNNASSTLQLLVSDAGKVSGKWAFGPGDEQAKRKLALAITQLLRPPTRAPGSAVGARRGALS</sequence>
<name>A0A0C1ZCQ3_9BACT</name>
<protein>
    <submittedName>
        <fullName evidence="7">Radical SAM domain heme biosynthesis protein</fullName>
    </submittedName>
</protein>
<gene>
    <name evidence="7" type="ORF">DB30_05512</name>
</gene>
<keyword evidence="5" id="KW-0411">Iron-sulfur</keyword>